<evidence type="ECO:0000313" key="3">
    <source>
        <dbReference type="Proteomes" id="UP001185092"/>
    </source>
</evidence>
<feature type="region of interest" description="Disordered" evidence="1">
    <location>
        <begin position="48"/>
        <end position="69"/>
    </location>
</feature>
<evidence type="ECO:0000256" key="1">
    <source>
        <dbReference type="SAM" id="MobiDB-lite"/>
    </source>
</evidence>
<dbReference type="AlphaFoldDB" id="A0AAE4BVS0"/>
<sequence>MNDSQIVKNKKRKHRASLQGELYDIEKQERLLADIELLKIGSDFSDTEDFQKTSSIEKPLTNSYPDSQVSSQIPNISNYDVDNGQLSQPSLHDAAFETIDEDKVGQNAPKKSSQGAIVPESSKNIHDLISHQITTASTQYAIHPSTQSSIDQGHKAAPVANQEVEGKAQEIKVDRLNQQEPEDFDAQSFKAQLTKRINAMKLPNNEEEAENFAENNNIEEVNMHAVQDVDAYKEASAKPISSVAEESPDLSSVQKRKVIALPKVPEVDKPVVSSESLIPKERPQQQVDKSLKAPSREMDQMLTSEGLNEQVLANSNEPEFMDALRQKENAHSHVDNSVDEYMRFEHDALNLARQDADHNISMGLTQMSVERESRLNTVRLDQSELASQDSSQRRYVGQQIEAYYNDTQTKVQGILSHLDDAVALKFKAGAQLARLAFEQHIEQKMTAYKNERYGESYMDIRQLRRVKDALVGLPDEVNEFFVTGRMVFVNTLDSTINDIALFVAAKLKEAKQIIKEGRQNISNYVDSLAPDLRKLGTQSALVIQSRFDSLQSSVDSKREELVITLADQYQQRVADMDKRMIDLKEKNKGVLLKAMDAMQGPIQRIREMRAMLMSLIDGMSEVVEAIILNPIAFFENLATGLGQGINAFLGNMPAHLKNAFFQWVTGVSSKLNIQLPENIFSVQGMLSIASQVLGFDWGNIRKIGAEEIGDKNVAMLEKSLDWFDIIRERGLGGLWEKLKDDLADFKAGVADTIKEAVLTQVIQAGFKWLLSLLSPAGALLKAAKAIIDVVGFFVDKAAQIGDLVQVFVTALSDIAKGKVSALASKVEEVMSRVLPLLIGVLASVLGINGLTKKVKGILESVRKKISDAIRKLWKKTRKLFGKKKGKKATAKKADKPTKTKQGEKTKGKEKDSRTNAEKQRDVKLATKEAIKLFDKKDTIKSFEKEIAFLKKKYSLKSIEVDKNPKNKKDKAIVARINPEHIVTLKDFKDNILLFMGAKDSYDWKEVKELEKKVRLEFEDPERYTLGFDIESINYIPKNKNNPDFWKFRFILLDKSDNSKKIADEIVTISRQKTTSSSGNTISKMLNEKIKKGNLNAEDKSLAQKTLDMYNSLVKLTYTEWSKDLNEVNKKWGEIQQNMQYFFGESNLASLPLPKFKFDNAGNRASKATVTYLSANRAAGTTPQVATEGWEFLQKAEMTNNSKEDYVRMHLINENFGGIGSFENLAPGTSDNNKNHLHTFE</sequence>
<keyword evidence="3" id="KW-1185">Reference proteome</keyword>
<dbReference type="RefSeq" id="WP_309943218.1">
    <property type="nucleotide sequence ID" value="NZ_JAVDQD010000014.1"/>
</dbReference>
<reference evidence="2" key="1">
    <citation type="submission" date="2023-07" db="EMBL/GenBank/DDBJ databases">
        <title>Genomic Encyclopedia of Type Strains, Phase IV (KMG-IV): sequencing the most valuable type-strain genomes for metagenomic binning, comparative biology and taxonomic classification.</title>
        <authorList>
            <person name="Goeker M."/>
        </authorList>
    </citation>
    <scope>NUCLEOTIDE SEQUENCE</scope>
    <source>
        <strain evidence="2">DSM 26174</strain>
    </source>
</reference>
<feature type="compositionally biased region" description="Basic residues" evidence="1">
    <location>
        <begin position="880"/>
        <end position="890"/>
    </location>
</feature>
<protein>
    <submittedName>
        <fullName evidence="2">Uncharacterized protein</fullName>
    </submittedName>
</protein>
<proteinExistence type="predicted"/>
<name>A0AAE4BVS0_9BACT</name>
<evidence type="ECO:0000313" key="2">
    <source>
        <dbReference type="EMBL" id="MDR6241978.1"/>
    </source>
</evidence>
<organism evidence="2 3">
    <name type="scientific">Aureibacter tunicatorum</name>
    <dbReference type="NCBI Taxonomy" id="866807"/>
    <lineage>
        <taxon>Bacteria</taxon>
        <taxon>Pseudomonadati</taxon>
        <taxon>Bacteroidota</taxon>
        <taxon>Cytophagia</taxon>
        <taxon>Cytophagales</taxon>
        <taxon>Persicobacteraceae</taxon>
        <taxon>Aureibacter</taxon>
    </lineage>
</organism>
<dbReference type="EMBL" id="JAVDQD010000014">
    <property type="protein sequence ID" value="MDR6241978.1"/>
    <property type="molecule type" value="Genomic_DNA"/>
</dbReference>
<feature type="compositionally biased region" description="Basic and acidic residues" evidence="1">
    <location>
        <begin position="891"/>
        <end position="920"/>
    </location>
</feature>
<feature type="region of interest" description="Disordered" evidence="1">
    <location>
        <begin position="880"/>
        <end position="920"/>
    </location>
</feature>
<gene>
    <name evidence="2" type="ORF">HNQ88_005065</name>
</gene>
<feature type="compositionally biased region" description="Polar residues" evidence="1">
    <location>
        <begin position="52"/>
        <end position="69"/>
    </location>
</feature>
<accession>A0AAE4BVS0</accession>
<feature type="non-terminal residue" evidence="2">
    <location>
        <position position="1240"/>
    </location>
</feature>
<comment type="caution">
    <text evidence="2">The sequence shown here is derived from an EMBL/GenBank/DDBJ whole genome shotgun (WGS) entry which is preliminary data.</text>
</comment>
<dbReference type="Proteomes" id="UP001185092">
    <property type="component" value="Unassembled WGS sequence"/>
</dbReference>